<reference evidence="2 3" key="1">
    <citation type="submission" date="2017-11" db="EMBL/GenBank/DDBJ databases">
        <title>Population delineation of vibrios coincides with oyster pathogenicity.</title>
        <authorList>
            <person name="Bruto M."/>
            <person name="Labreuche Y."/>
            <person name="James A."/>
            <person name="Piel D."/>
            <person name="Chenivesse S."/>
            <person name="Petton B."/>
            <person name="Polz M.F."/>
            <person name="Le Roux F."/>
        </authorList>
    </citation>
    <scope>NUCLEOTIDE SEQUENCE [LARGE SCALE GENOMIC DNA]</scope>
    <source>
        <strain evidence="2 3">1F_55</strain>
    </source>
</reference>
<dbReference type="AlphaFoldDB" id="A0A2T5DWI8"/>
<keyword evidence="1" id="KW-0812">Transmembrane</keyword>
<name>A0A2T5DWI8_VIBSP</name>
<sequence length="90" mass="10143">MLSRIGCVYGCILVFLINIEVIMARYYVNKNQQANGDHEVHKLGCSRMPLEHNRHYLGDFVSCSPAVQAAKRVYPKSNGCFYCSNACHTS</sequence>
<keyword evidence="1" id="KW-0472">Membrane</keyword>
<evidence type="ECO:0000313" key="2">
    <source>
        <dbReference type="EMBL" id="PTP11450.1"/>
    </source>
</evidence>
<feature type="transmembrane region" description="Helical" evidence="1">
    <location>
        <begin position="7"/>
        <end position="28"/>
    </location>
</feature>
<organism evidence="2 3">
    <name type="scientific">Vibrio splendidus</name>
    <dbReference type="NCBI Taxonomy" id="29497"/>
    <lineage>
        <taxon>Bacteria</taxon>
        <taxon>Pseudomonadati</taxon>
        <taxon>Pseudomonadota</taxon>
        <taxon>Gammaproteobacteria</taxon>
        <taxon>Vibrionales</taxon>
        <taxon>Vibrionaceae</taxon>
        <taxon>Vibrio</taxon>
    </lineage>
</organism>
<evidence type="ECO:0000313" key="3">
    <source>
        <dbReference type="Proteomes" id="UP000244080"/>
    </source>
</evidence>
<gene>
    <name evidence="2" type="ORF">CWO36_24725</name>
</gene>
<dbReference type="EMBL" id="PIGA01000077">
    <property type="protein sequence ID" value="PTP11450.1"/>
    <property type="molecule type" value="Genomic_DNA"/>
</dbReference>
<keyword evidence="1" id="KW-1133">Transmembrane helix</keyword>
<evidence type="ECO:0000256" key="1">
    <source>
        <dbReference type="SAM" id="Phobius"/>
    </source>
</evidence>
<comment type="caution">
    <text evidence="2">The sequence shown here is derived from an EMBL/GenBank/DDBJ whole genome shotgun (WGS) entry which is preliminary data.</text>
</comment>
<protein>
    <submittedName>
        <fullName evidence="2">Uncharacterized protein</fullName>
    </submittedName>
</protein>
<accession>A0A2T5DWI8</accession>
<proteinExistence type="predicted"/>
<dbReference type="Proteomes" id="UP000244080">
    <property type="component" value="Unassembled WGS sequence"/>
</dbReference>